<dbReference type="InterPro" id="IPR002197">
    <property type="entry name" value="HTH_Fis"/>
</dbReference>
<keyword evidence="2" id="KW-0067">ATP-binding</keyword>
<dbReference type="RefSeq" id="WP_091585876.1">
    <property type="nucleotide sequence ID" value="NZ_FNDU01000008.1"/>
</dbReference>
<dbReference type="InterPro" id="IPR002078">
    <property type="entry name" value="Sigma_54_int"/>
</dbReference>
<dbReference type="PRINTS" id="PR01590">
    <property type="entry name" value="HTHFIS"/>
</dbReference>
<dbReference type="InterPro" id="IPR009057">
    <property type="entry name" value="Homeodomain-like_sf"/>
</dbReference>
<evidence type="ECO:0000256" key="5">
    <source>
        <dbReference type="ARBA" id="ARBA00023163"/>
    </source>
</evidence>
<dbReference type="PANTHER" id="PTHR32071">
    <property type="entry name" value="TRANSCRIPTIONAL REGULATORY PROTEIN"/>
    <property type="match status" value="1"/>
</dbReference>
<dbReference type="InterPro" id="IPR058031">
    <property type="entry name" value="AAA_lid_NorR"/>
</dbReference>
<keyword evidence="3" id="KW-0805">Transcription regulation</keyword>
<dbReference type="Pfam" id="PF01590">
    <property type="entry name" value="GAF"/>
    <property type="match status" value="1"/>
</dbReference>
<dbReference type="PANTHER" id="PTHR32071:SF57">
    <property type="entry name" value="C4-DICARBOXYLATE TRANSPORT TRANSCRIPTIONAL REGULATORY PROTEIN DCTD"/>
    <property type="match status" value="1"/>
</dbReference>
<name>A0A1G8KWM0_9BACI</name>
<dbReference type="Gene3D" id="1.10.10.60">
    <property type="entry name" value="Homeodomain-like"/>
    <property type="match status" value="1"/>
</dbReference>
<evidence type="ECO:0000259" key="6">
    <source>
        <dbReference type="PROSITE" id="PS50045"/>
    </source>
</evidence>
<keyword evidence="8" id="KW-1185">Reference proteome</keyword>
<dbReference type="GO" id="GO:0043565">
    <property type="term" value="F:sequence-specific DNA binding"/>
    <property type="evidence" value="ECO:0007669"/>
    <property type="project" value="InterPro"/>
</dbReference>
<dbReference type="SUPFAM" id="SSF46689">
    <property type="entry name" value="Homeodomain-like"/>
    <property type="match status" value="1"/>
</dbReference>
<evidence type="ECO:0000256" key="4">
    <source>
        <dbReference type="ARBA" id="ARBA00023125"/>
    </source>
</evidence>
<dbReference type="PROSITE" id="PS50045">
    <property type="entry name" value="SIGMA54_INTERACT_4"/>
    <property type="match status" value="1"/>
</dbReference>
<evidence type="ECO:0000256" key="2">
    <source>
        <dbReference type="ARBA" id="ARBA00022840"/>
    </source>
</evidence>
<gene>
    <name evidence="7" type="ORF">SAMN05216352_10845</name>
</gene>
<dbReference type="GO" id="GO:0006355">
    <property type="term" value="P:regulation of DNA-templated transcription"/>
    <property type="evidence" value="ECO:0007669"/>
    <property type="project" value="InterPro"/>
</dbReference>
<dbReference type="Proteomes" id="UP000199017">
    <property type="component" value="Unassembled WGS sequence"/>
</dbReference>
<reference evidence="7 8" key="1">
    <citation type="submission" date="2016-10" db="EMBL/GenBank/DDBJ databases">
        <authorList>
            <person name="de Groot N.N."/>
        </authorList>
    </citation>
    <scope>NUCLEOTIDE SEQUENCE [LARGE SCALE GENOMIC DNA]</scope>
    <source>
        <strain evidence="8">P4B,CCM 7963,CECT 7998,DSM 25260,IBRC-M 10614,KCTC 13821</strain>
    </source>
</reference>
<dbReference type="SMART" id="SM00382">
    <property type="entry name" value="AAA"/>
    <property type="match status" value="1"/>
</dbReference>
<dbReference type="Pfam" id="PF25601">
    <property type="entry name" value="AAA_lid_14"/>
    <property type="match status" value="1"/>
</dbReference>
<organism evidence="7 8">
    <name type="scientific">Alteribacillus bidgolensis</name>
    <dbReference type="NCBI Taxonomy" id="930129"/>
    <lineage>
        <taxon>Bacteria</taxon>
        <taxon>Bacillati</taxon>
        <taxon>Bacillota</taxon>
        <taxon>Bacilli</taxon>
        <taxon>Bacillales</taxon>
        <taxon>Bacillaceae</taxon>
        <taxon>Alteribacillus</taxon>
    </lineage>
</organism>
<dbReference type="InterPro" id="IPR003018">
    <property type="entry name" value="GAF"/>
</dbReference>
<dbReference type="EMBL" id="FNDU01000008">
    <property type="protein sequence ID" value="SDI47779.1"/>
    <property type="molecule type" value="Genomic_DNA"/>
</dbReference>
<dbReference type="OrthoDB" id="9771372at2"/>
<keyword evidence="1" id="KW-0547">Nucleotide-binding</keyword>
<evidence type="ECO:0000313" key="8">
    <source>
        <dbReference type="Proteomes" id="UP000199017"/>
    </source>
</evidence>
<keyword evidence="4" id="KW-0238">DNA-binding</keyword>
<dbReference type="Pfam" id="PF02954">
    <property type="entry name" value="HTH_8"/>
    <property type="match status" value="1"/>
</dbReference>
<feature type="domain" description="Sigma-54 factor interaction" evidence="6">
    <location>
        <begin position="318"/>
        <end position="543"/>
    </location>
</feature>
<dbReference type="InterPro" id="IPR025943">
    <property type="entry name" value="Sigma_54_int_dom_ATP-bd_2"/>
</dbReference>
<accession>A0A1G8KWM0</accession>
<dbReference type="InterPro" id="IPR027417">
    <property type="entry name" value="P-loop_NTPase"/>
</dbReference>
<dbReference type="Gene3D" id="1.10.8.60">
    <property type="match status" value="1"/>
</dbReference>
<evidence type="ECO:0000313" key="7">
    <source>
        <dbReference type="EMBL" id="SDI47779.1"/>
    </source>
</evidence>
<dbReference type="Pfam" id="PF00158">
    <property type="entry name" value="Sigma54_activat"/>
    <property type="match status" value="1"/>
</dbReference>
<dbReference type="Gene3D" id="3.30.450.40">
    <property type="match status" value="1"/>
</dbReference>
<dbReference type="PROSITE" id="PS00688">
    <property type="entry name" value="SIGMA54_INTERACT_3"/>
    <property type="match status" value="1"/>
</dbReference>
<dbReference type="InterPro" id="IPR025944">
    <property type="entry name" value="Sigma_54_int_dom_CS"/>
</dbReference>
<proteinExistence type="predicted"/>
<dbReference type="FunFam" id="3.40.50.300:FF:000006">
    <property type="entry name" value="DNA-binding transcriptional regulator NtrC"/>
    <property type="match status" value="1"/>
</dbReference>
<keyword evidence="5" id="KW-0804">Transcription</keyword>
<dbReference type="Gene3D" id="3.40.50.300">
    <property type="entry name" value="P-loop containing nucleotide triphosphate hydrolases"/>
    <property type="match status" value="1"/>
</dbReference>
<protein>
    <submittedName>
        <fullName evidence="7">Transcriptional regulator of acetoin/glycerol metabolism</fullName>
    </submittedName>
</protein>
<evidence type="ECO:0000256" key="1">
    <source>
        <dbReference type="ARBA" id="ARBA00022741"/>
    </source>
</evidence>
<dbReference type="AlphaFoldDB" id="A0A1G8KWM0"/>
<dbReference type="CDD" id="cd00009">
    <property type="entry name" value="AAA"/>
    <property type="match status" value="1"/>
</dbReference>
<dbReference type="GO" id="GO:0005524">
    <property type="term" value="F:ATP binding"/>
    <property type="evidence" value="ECO:0007669"/>
    <property type="project" value="UniProtKB-KW"/>
</dbReference>
<dbReference type="SUPFAM" id="SSF52540">
    <property type="entry name" value="P-loop containing nucleoside triphosphate hydrolases"/>
    <property type="match status" value="1"/>
</dbReference>
<dbReference type="InterPro" id="IPR003593">
    <property type="entry name" value="AAA+_ATPase"/>
</dbReference>
<dbReference type="PROSITE" id="PS00676">
    <property type="entry name" value="SIGMA54_INTERACT_2"/>
    <property type="match status" value="1"/>
</dbReference>
<evidence type="ECO:0000256" key="3">
    <source>
        <dbReference type="ARBA" id="ARBA00023015"/>
    </source>
</evidence>
<sequence>MNEKAWENFILKNQVSKDIPDEIVMSWKRSVRAGIQPELKKAPQIFNPHDIQKIASTNLLHHIFSQLSGEMDKYFNKYDCSLSLSDEKGCIIASFVEGTLKEKLQEVRFYEGGHWHESKSGTNAIGTALTTDKEIVVKGPEHFCQNWHPFSCAGIPIRHPMSQKTAGILDLTTLKERFPENALSLTAVFVQSIEALWHATLLQDIEFIRQEFNKYIKSIEHDHVIAVDSSGNIVDTCMKGPYREKEQPVNVKLDQLEKGIYEGDIQLENGAAAEGRVIPVKRNNRTIGGVIHLRKGNRSKTFKQEKTNEDSFSSYSCMIGNSESWQQVIAGAKRVASRNMSVLITGKSGTGKELMARAIHESSARKNNAFLAVNCAGLNHELAASELFGYAPGAFTGALKTGKKGWFEAADGGTLFLDEISEMPPSIQAMMLRVIQEKQVLRIGEHTPRSVDVRIIAASNRNLKEWIQAGKFRADLYFRLNVGRIHLPCLCERNGDIELLAEHFLKNIDGHFQIDQSAWEVFNQYSWPGNVRELQNVLEYAALYARDEIITASDLPADLFEHENNKKYTIRLVPDKKDKQINEGESEEDDLLKTIKACRYNMTQASKALGISRSTLYRKMKKYEINI</sequence>
<dbReference type="STRING" id="930129.SAMN05216352_10845"/>
<dbReference type="InterPro" id="IPR029016">
    <property type="entry name" value="GAF-like_dom_sf"/>
</dbReference>